<dbReference type="InterPro" id="IPR050227">
    <property type="entry name" value="Rab"/>
</dbReference>
<reference evidence="3 4" key="2">
    <citation type="submission" date="2018-11" db="EMBL/GenBank/DDBJ databases">
        <authorList>
            <consortium name="Pathogen Informatics"/>
        </authorList>
    </citation>
    <scope>NUCLEOTIDE SEQUENCE [LARGE SCALE GENOMIC DNA]</scope>
</reference>
<dbReference type="PANTHER" id="PTHR47977">
    <property type="entry name" value="RAS-RELATED PROTEIN RAB"/>
    <property type="match status" value="1"/>
</dbReference>
<proteinExistence type="predicted"/>
<dbReference type="SMART" id="SM00173">
    <property type="entry name" value="RAS"/>
    <property type="match status" value="1"/>
</dbReference>
<dbReference type="GO" id="GO:0005525">
    <property type="term" value="F:GTP binding"/>
    <property type="evidence" value="ECO:0007669"/>
    <property type="project" value="UniProtKB-KW"/>
</dbReference>
<dbReference type="WBParaSite" id="SBAD_0001113301-mRNA-1">
    <property type="protein sequence ID" value="SBAD_0001113301-mRNA-1"/>
    <property type="gene ID" value="SBAD_0001113301"/>
</dbReference>
<evidence type="ECO:0000256" key="2">
    <source>
        <dbReference type="ARBA" id="ARBA00023134"/>
    </source>
</evidence>
<sequence length="127" mass="14137">MKKEEANVAKKEESPPYKNLQMEIADHKRVIKVSDLNHPIDRTFRVMMAGDSSVGKSSIILRMGDASKDRKIVLCCNKCDLRKDNDPDGFVSTNDGRELANSINADFTEVSAKDGTNVQHMALTLAR</sequence>
<keyword evidence="4" id="KW-1185">Reference proteome</keyword>
<dbReference type="EMBL" id="UZAM01014520">
    <property type="protein sequence ID" value="VDP34391.1"/>
    <property type="molecule type" value="Genomic_DNA"/>
</dbReference>
<accession>A0A183J4F9</accession>
<protein>
    <submittedName>
        <fullName evidence="5">G domain-containing protein</fullName>
    </submittedName>
</protein>
<dbReference type="GO" id="GO:0003924">
    <property type="term" value="F:GTPase activity"/>
    <property type="evidence" value="ECO:0007669"/>
    <property type="project" value="InterPro"/>
</dbReference>
<dbReference type="SMART" id="SM00175">
    <property type="entry name" value="RAB"/>
    <property type="match status" value="1"/>
</dbReference>
<keyword evidence="2" id="KW-0342">GTP-binding</keyword>
<evidence type="ECO:0000313" key="4">
    <source>
        <dbReference type="Proteomes" id="UP000270296"/>
    </source>
</evidence>
<gene>
    <name evidence="3" type="ORF">SBAD_LOCUS10757</name>
</gene>
<reference evidence="5" key="1">
    <citation type="submission" date="2016-06" db="UniProtKB">
        <authorList>
            <consortium name="WormBaseParasite"/>
        </authorList>
    </citation>
    <scope>IDENTIFICATION</scope>
</reference>
<dbReference type="Pfam" id="PF00071">
    <property type="entry name" value="Ras"/>
    <property type="match status" value="1"/>
</dbReference>
<dbReference type="AlphaFoldDB" id="A0A183J4F9"/>
<dbReference type="InterPro" id="IPR001806">
    <property type="entry name" value="Small_GTPase"/>
</dbReference>
<evidence type="ECO:0000256" key="1">
    <source>
        <dbReference type="ARBA" id="ARBA00022741"/>
    </source>
</evidence>
<evidence type="ECO:0000313" key="5">
    <source>
        <dbReference type="WBParaSite" id="SBAD_0001113301-mRNA-1"/>
    </source>
</evidence>
<evidence type="ECO:0000313" key="3">
    <source>
        <dbReference type="EMBL" id="VDP34391.1"/>
    </source>
</evidence>
<dbReference type="InterPro" id="IPR027417">
    <property type="entry name" value="P-loop_NTPase"/>
</dbReference>
<dbReference type="Proteomes" id="UP000270296">
    <property type="component" value="Unassembled WGS sequence"/>
</dbReference>
<dbReference type="Gene3D" id="3.40.50.300">
    <property type="entry name" value="P-loop containing nucleotide triphosphate hydrolases"/>
    <property type="match status" value="1"/>
</dbReference>
<dbReference type="SUPFAM" id="SSF52540">
    <property type="entry name" value="P-loop containing nucleoside triphosphate hydrolases"/>
    <property type="match status" value="1"/>
</dbReference>
<keyword evidence="1" id="KW-0547">Nucleotide-binding</keyword>
<name>A0A183J4F9_9BILA</name>
<organism evidence="5">
    <name type="scientific">Soboliphyme baturini</name>
    <dbReference type="NCBI Taxonomy" id="241478"/>
    <lineage>
        <taxon>Eukaryota</taxon>
        <taxon>Metazoa</taxon>
        <taxon>Ecdysozoa</taxon>
        <taxon>Nematoda</taxon>
        <taxon>Enoplea</taxon>
        <taxon>Dorylaimia</taxon>
        <taxon>Dioctophymatida</taxon>
        <taxon>Dioctophymatoidea</taxon>
        <taxon>Soboliphymatidae</taxon>
        <taxon>Soboliphyme</taxon>
    </lineage>
</organism>